<dbReference type="Proteomes" id="UP001292094">
    <property type="component" value="Unassembled WGS sequence"/>
</dbReference>
<reference evidence="2" key="1">
    <citation type="submission" date="2023-11" db="EMBL/GenBank/DDBJ databases">
        <title>Genome assemblies of two species of porcelain crab, Petrolisthes cinctipes and Petrolisthes manimaculis (Anomura: Porcellanidae).</title>
        <authorList>
            <person name="Angst P."/>
        </authorList>
    </citation>
    <scope>NUCLEOTIDE SEQUENCE</scope>
    <source>
        <strain evidence="2">PB745_02</strain>
        <tissue evidence="2">Gill</tissue>
    </source>
</reference>
<keyword evidence="3" id="KW-1185">Reference proteome</keyword>
<dbReference type="AlphaFoldDB" id="A0AAE1UEZ5"/>
<sequence>MGIIKRKIENPGRHWCRIMTPERDEGDTNISSSTTGIVNVKKGQQRPSIKTELDAPVALPNGQQHGVQVEGLCSGVNFTPIFT</sequence>
<organism evidence="2 3">
    <name type="scientific">Petrolisthes manimaculis</name>
    <dbReference type="NCBI Taxonomy" id="1843537"/>
    <lineage>
        <taxon>Eukaryota</taxon>
        <taxon>Metazoa</taxon>
        <taxon>Ecdysozoa</taxon>
        <taxon>Arthropoda</taxon>
        <taxon>Crustacea</taxon>
        <taxon>Multicrustacea</taxon>
        <taxon>Malacostraca</taxon>
        <taxon>Eumalacostraca</taxon>
        <taxon>Eucarida</taxon>
        <taxon>Decapoda</taxon>
        <taxon>Pleocyemata</taxon>
        <taxon>Anomura</taxon>
        <taxon>Galatheoidea</taxon>
        <taxon>Porcellanidae</taxon>
        <taxon>Petrolisthes</taxon>
    </lineage>
</organism>
<gene>
    <name evidence="2" type="ORF">Pmani_007300</name>
</gene>
<evidence type="ECO:0000256" key="1">
    <source>
        <dbReference type="SAM" id="MobiDB-lite"/>
    </source>
</evidence>
<evidence type="ECO:0000313" key="2">
    <source>
        <dbReference type="EMBL" id="KAK4321918.1"/>
    </source>
</evidence>
<feature type="compositionally biased region" description="Polar residues" evidence="1">
    <location>
        <begin position="28"/>
        <end position="37"/>
    </location>
</feature>
<dbReference type="EMBL" id="JAWZYT010000553">
    <property type="protein sequence ID" value="KAK4321918.1"/>
    <property type="molecule type" value="Genomic_DNA"/>
</dbReference>
<evidence type="ECO:0000313" key="3">
    <source>
        <dbReference type="Proteomes" id="UP001292094"/>
    </source>
</evidence>
<feature type="region of interest" description="Disordered" evidence="1">
    <location>
        <begin position="22"/>
        <end position="48"/>
    </location>
</feature>
<proteinExistence type="predicted"/>
<protein>
    <submittedName>
        <fullName evidence="2">Uncharacterized protein</fullName>
    </submittedName>
</protein>
<accession>A0AAE1UEZ5</accession>
<name>A0AAE1UEZ5_9EUCA</name>
<comment type="caution">
    <text evidence="2">The sequence shown here is derived from an EMBL/GenBank/DDBJ whole genome shotgun (WGS) entry which is preliminary data.</text>
</comment>